<feature type="transmembrane region" description="Helical" evidence="1">
    <location>
        <begin position="210"/>
        <end position="231"/>
    </location>
</feature>
<feature type="transmembrane region" description="Helical" evidence="1">
    <location>
        <begin position="137"/>
        <end position="159"/>
    </location>
</feature>
<feature type="transmembrane region" description="Helical" evidence="1">
    <location>
        <begin position="179"/>
        <end position="203"/>
    </location>
</feature>
<dbReference type="GO" id="GO:0004175">
    <property type="term" value="F:endopeptidase activity"/>
    <property type="evidence" value="ECO:0007669"/>
    <property type="project" value="UniProtKB-ARBA"/>
</dbReference>
<dbReference type="AlphaFoldDB" id="A0A212THV2"/>
<sequence length="295" mass="32741">MEAVLPEPEVLHAAPHRPATAYPTIKESWASLGWFLLIMVLAAIPILLIFDRGVHHKSIVVSSVATVLGEIATIGFLLWYNRRRTQPMQLLGQVPRWIYIALPVVAVAQIMLRSVLHYVHLPNWADNTFRQMEAQPVLAFLMIGISAPLLEEILFRGILLNGLLRNYRPWVAIGQSALLFGLFHLNPAQIVSAGIMGLLVGWLYYRTQSLLLCIVMHALNNLMALVGSLSSKAHSEQAPHEALGSWLAYGLVLLVSALLIIEFIRRVQRTTSPYVPETTPAGSLVQVQEPADILC</sequence>
<evidence type="ECO:0000256" key="1">
    <source>
        <dbReference type="SAM" id="Phobius"/>
    </source>
</evidence>
<feature type="transmembrane region" description="Helical" evidence="1">
    <location>
        <begin position="243"/>
        <end position="264"/>
    </location>
</feature>
<keyword evidence="4" id="KW-1185">Reference proteome</keyword>
<evidence type="ECO:0000259" key="2">
    <source>
        <dbReference type="Pfam" id="PF02517"/>
    </source>
</evidence>
<dbReference type="Proteomes" id="UP000198131">
    <property type="component" value="Unassembled WGS sequence"/>
</dbReference>
<evidence type="ECO:0000313" key="3">
    <source>
        <dbReference type="EMBL" id="SNC65637.1"/>
    </source>
</evidence>
<feature type="transmembrane region" description="Helical" evidence="1">
    <location>
        <begin position="96"/>
        <end position="116"/>
    </location>
</feature>
<organism evidence="3 4">
    <name type="scientific">Hymenobacter gelipurpurascens</name>
    <dbReference type="NCBI Taxonomy" id="89968"/>
    <lineage>
        <taxon>Bacteria</taxon>
        <taxon>Pseudomonadati</taxon>
        <taxon>Bacteroidota</taxon>
        <taxon>Cytophagia</taxon>
        <taxon>Cytophagales</taxon>
        <taxon>Hymenobacteraceae</taxon>
        <taxon>Hymenobacter</taxon>
    </lineage>
</organism>
<reference evidence="4" key="1">
    <citation type="submission" date="2017-06" db="EMBL/GenBank/DDBJ databases">
        <authorList>
            <person name="Varghese N."/>
            <person name="Submissions S."/>
        </authorList>
    </citation>
    <scope>NUCLEOTIDE SEQUENCE [LARGE SCALE GENOMIC DNA]</scope>
    <source>
        <strain evidence="4">DSM 11116</strain>
    </source>
</reference>
<evidence type="ECO:0000313" key="4">
    <source>
        <dbReference type="Proteomes" id="UP000198131"/>
    </source>
</evidence>
<feature type="transmembrane region" description="Helical" evidence="1">
    <location>
        <begin position="32"/>
        <end position="50"/>
    </location>
</feature>
<dbReference type="Pfam" id="PF02517">
    <property type="entry name" value="Rce1-like"/>
    <property type="match status" value="1"/>
</dbReference>
<dbReference type="OrthoDB" id="158986at2"/>
<keyword evidence="1" id="KW-0472">Membrane</keyword>
<dbReference type="PANTHER" id="PTHR36435:SF1">
    <property type="entry name" value="CAAX AMINO TERMINAL PROTEASE FAMILY PROTEIN"/>
    <property type="match status" value="1"/>
</dbReference>
<accession>A0A212THV2</accession>
<feature type="transmembrane region" description="Helical" evidence="1">
    <location>
        <begin position="59"/>
        <end position="80"/>
    </location>
</feature>
<feature type="domain" description="CAAX prenyl protease 2/Lysostaphin resistance protein A-like" evidence="2">
    <location>
        <begin position="135"/>
        <end position="223"/>
    </location>
</feature>
<proteinExistence type="predicted"/>
<name>A0A212THV2_9BACT</name>
<dbReference type="InterPro" id="IPR003675">
    <property type="entry name" value="Rce1/LyrA-like_dom"/>
</dbReference>
<protein>
    <recommendedName>
        <fullName evidence="2">CAAX prenyl protease 2/Lysostaphin resistance protein A-like domain-containing protein</fullName>
    </recommendedName>
</protein>
<gene>
    <name evidence="3" type="ORF">SAMN06265337_1341</name>
</gene>
<dbReference type="RefSeq" id="WP_088842586.1">
    <property type="nucleotide sequence ID" value="NZ_FYEW01000001.1"/>
</dbReference>
<dbReference type="EMBL" id="FYEW01000001">
    <property type="protein sequence ID" value="SNC65637.1"/>
    <property type="molecule type" value="Genomic_DNA"/>
</dbReference>
<dbReference type="GO" id="GO:0080120">
    <property type="term" value="P:CAAX-box protein maturation"/>
    <property type="evidence" value="ECO:0007669"/>
    <property type="project" value="UniProtKB-ARBA"/>
</dbReference>
<keyword evidence="1" id="KW-1133">Transmembrane helix</keyword>
<dbReference type="InterPro" id="IPR052710">
    <property type="entry name" value="CAAX_protease"/>
</dbReference>
<keyword evidence="1" id="KW-0812">Transmembrane</keyword>
<dbReference type="PANTHER" id="PTHR36435">
    <property type="entry name" value="SLR1288 PROTEIN"/>
    <property type="match status" value="1"/>
</dbReference>